<evidence type="ECO:0000256" key="2">
    <source>
        <dbReference type="ARBA" id="ARBA00023125"/>
    </source>
</evidence>
<dbReference type="GO" id="GO:0000976">
    <property type="term" value="F:transcription cis-regulatory region binding"/>
    <property type="evidence" value="ECO:0007669"/>
    <property type="project" value="TreeGrafter"/>
</dbReference>
<protein>
    <submittedName>
        <fullName evidence="6">TetR/AcrR family transcriptional regulator</fullName>
    </submittedName>
</protein>
<dbReference type="PANTHER" id="PTHR30055:SF234">
    <property type="entry name" value="HTH-TYPE TRANSCRIPTIONAL REGULATOR BETI"/>
    <property type="match status" value="1"/>
</dbReference>
<comment type="caution">
    <text evidence="6">The sequence shown here is derived from an EMBL/GenBank/DDBJ whole genome shotgun (WGS) entry which is preliminary data.</text>
</comment>
<keyword evidence="3" id="KW-0804">Transcription</keyword>
<dbReference type="RefSeq" id="WP_265270744.1">
    <property type="nucleotide sequence ID" value="NZ_JANFAV010000017.1"/>
</dbReference>
<evidence type="ECO:0000256" key="1">
    <source>
        <dbReference type="ARBA" id="ARBA00023015"/>
    </source>
</evidence>
<accession>A0AA41ZHA1</accession>
<evidence type="ECO:0000259" key="5">
    <source>
        <dbReference type="PROSITE" id="PS50977"/>
    </source>
</evidence>
<keyword evidence="7" id="KW-1185">Reference proteome</keyword>
<proteinExistence type="predicted"/>
<evidence type="ECO:0000313" key="6">
    <source>
        <dbReference type="EMBL" id="MCW6536919.1"/>
    </source>
</evidence>
<feature type="domain" description="HTH tetR-type" evidence="5">
    <location>
        <begin position="53"/>
        <end position="113"/>
    </location>
</feature>
<dbReference type="Pfam" id="PF00440">
    <property type="entry name" value="TetR_N"/>
    <property type="match status" value="1"/>
</dbReference>
<dbReference type="SUPFAM" id="SSF46689">
    <property type="entry name" value="Homeodomain-like"/>
    <property type="match status" value="1"/>
</dbReference>
<keyword evidence="2 4" id="KW-0238">DNA-binding</keyword>
<dbReference type="PANTHER" id="PTHR30055">
    <property type="entry name" value="HTH-TYPE TRANSCRIPTIONAL REGULATOR RUTR"/>
    <property type="match status" value="1"/>
</dbReference>
<reference evidence="6" key="1">
    <citation type="submission" date="2022-06" db="EMBL/GenBank/DDBJ databases">
        <title>Sphingomonas sp. nov. isolated from rhizosphere soil of tomato.</title>
        <authorList>
            <person name="Dong H."/>
            <person name="Gao R."/>
        </authorList>
    </citation>
    <scope>NUCLEOTIDE SEQUENCE</scope>
    <source>
        <strain evidence="6">MMSM24</strain>
    </source>
</reference>
<dbReference type="PRINTS" id="PR00455">
    <property type="entry name" value="HTHTETR"/>
</dbReference>
<name>A0AA41ZHA1_9SPHN</name>
<dbReference type="InterPro" id="IPR001647">
    <property type="entry name" value="HTH_TetR"/>
</dbReference>
<dbReference type="AlphaFoldDB" id="A0AA41ZHA1"/>
<gene>
    <name evidence="6" type="ORF">NEE01_19245</name>
</gene>
<organism evidence="6 7">
    <name type="scientific">Sphingomonas lycopersici</name>
    <dbReference type="NCBI Taxonomy" id="2951807"/>
    <lineage>
        <taxon>Bacteria</taxon>
        <taxon>Pseudomonadati</taxon>
        <taxon>Pseudomonadota</taxon>
        <taxon>Alphaproteobacteria</taxon>
        <taxon>Sphingomonadales</taxon>
        <taxon>Sphingomonadaceae</taxon>
        <taxon>Sphingomonas</taxon>
    </lineage>
</organism>
<dbReference type="InterPro" id="IPR009057">
    <property type="entry name" value="Homeodomain-like_sf"/>
</dbReference>
<evidence type="ECO:0000256" key="3">
    <source>
        <dbReference type="ARBA" id="ARBA00023163"/>
    </source>
</evidence>
<dbReference type="Proteomes" id="UP001165565">
    <property type="component" value="Unassembled WGS sequence"/>
</dbReference>
<feature type="DNA-binding region" description="H-T-H motif" evidence="4">
    <location>
        <begin position="76"/>
        <end position="95"/>
    </location>
</feature>
<evidence type="ECO:0000256" key="4">
    <source>
        <dbReference type="PROSITE-ProRule" id="PRU00335"/>
    </source>
</evidence>
<sequence>MDHLGKVTILRTCMQEPIARSYPHEPGGAHSRGMMLCRAKGRNYEIMAGRTPKNTVEDWVEAALRTLVDEGIAGVKVDRLASRLGVTRGGFYHHFRDRDHLLDLVLEQWEKTCRFLPDTPPPSKPAEAVAWLEMAADRLIEGDGYDYQLDLAVREWARSEKRAEWAIERADRERLDMLRKFFEAIGYDDAHATIRARVFYYHQVGYYAIGVHQSVAERRRSATLYIEILCGEEQLRLARAGSIKARRPAAAA</sequence>
<dbReference type="Gene3D" id="1.10.357.10">
    <property type="entry name" value="Tetracycline Repressor, domain 2"/>
    <property type="match status" value="1"/>
</dbReference>
<dbReference type="PROSITE" id="PS50977">
    <property type="entry name" value="HTH_TETR_2"/>
    <property type="match status" value="1"/>
</dbReference>
<keyword evidence="1" id="KW-0805">Transcription regulation</keyword>
<dbReference type="InterPro" id="IPR050109">
    <property type="entry name" value="HTH-type_TetR-like_transc_reg"/>
</dbReference>
<dbReference type="GO" id="GO:0003700">
    <property type="term" value="F:DNA-binding transcription factor activity"/>
    <property type="evidence" value="ECO:0007669"/>
    <property type="project" value="TreeGrafter"/>
</dbReference>
<dbReference type="EMBL" id="JANFAV010000017">
    <property type="protein sequence ID" value="MCW6536919.1"/>
    <property type="molecule type" value="Genomic_DNA"/>
</dbReference>
<evidence type="ECO:0000313" key="7">
    <source>
        <dbReference type="Proteomes" id="UP001165565"/>
    </source>
</evidence>